<dbReference type="PANTHER" id="PTHR22770">
    <property type="entry name" value="UBIQUITIN CONJUGATING ENZYME 7 INTERACTING PROTEIN-RELATED"/>
    <property type="match status" value="1"/>
</dbReference>
<comment type="pathway">
    <text evidence="1">Protein modification; protein ubiquitination.</text>
</comment>
<dbReference type="AlphaFoldDB" id="A0A8H6J1P4"/>
<comment type="caution">
    <text evidence="10">The sequence shown here is derived from an EMBL/GenBank/DDBJ whole genome shotgun (WGS) entry which is preliminary data.</text>
</comment>
<evidence type="ECO:0000256" key="1">
    <source>
        <dbReference type="ARBA" id="ARBA00004906"/>
    </source>
</evidence>
<dbReference type="PANTHER" id="PTHR22770:SF47">
    <property type="entry name" value="E3 UBIQUITIN-PROTEIN LIGASE RNF216"/>
    <property type="match status" value="1"/>
</dbReference>
<dbReference type="PROSITE" id="PS51873">
    <property type="entry name" value="TRIAD"/>
    <property type="match status" value="1"/>
</dbReference>
<reference evidence="10 11" key="1">
    <citation type="journal article" date="2020" name="Phytopathology">
        <title>Genome Sequence Resources of Colletotrichum truncatum, C. plurivorum, C. musicola, and C. sojae: Four Species Pathogenic to Soybean (Glycine max).</title>
        <authorList>
            <person name="Rogerio F."/>
            <person name="Boufleur T.R."/>
            <person name="Ciampi-Guillardi M."/>
            <person name="Sukno S.A."/>
            <person name="Thon M.R."/>
            <person name="Massola Junior N.S."/>
            <person name="Baroncelli R."/>
        </authorList>
    </citation>
    <scope>NUCLEOTIDE SEQUENCE [LARGE SCALE GENOMIC DNA]</scope>
    <source>
        <strain evidence="10 11">LFN0009</strain>
    </source>
</reference>
<keyword evidence="7" id="KW-0862">Zinc</keyword>
<evidence type="ECO:0000313" key="11">
    <source>
        <dbReference type="Proteomes" id="UP000652219"/>
    </source>
</evidence>
<keyword evidence="11" id="KW-1185">Reference proteome</keyword>
<dbReference type="InterPro" id="IPR047545">
    <property type="entry name" value="BRcat_RBR_RNF216"/>
</dbReference>
<protein>
    <submittedName>
        <fullName evidence="10">RING finger protein</fullName>
    </submittedName>
</protein>
<evidence type="ECO:0000313" key="10">
    <source>
        <dbReference type="EMBL" id="KAF6804426.1"/>
    </source>
</evidence>
<dbReference type="CDD" id="cd20353">
    <property type="entry name" value="Rcat_RBR_RNF216"/>
    <property type="match status" value="1"/>
</dbReference>
<evidence type="ECO:0000256" key="2">
    <source>
        <dbReference type="ARBA" id="ARBA00022679"/>
    </source>
</evidence>
<dbReference type="GO" id="GO:0008270">
    <property type="term" value="F:zinc ion binding"/>
    <property type="evidence" value="ECO:0007669"/>
    <property type="project" value="UniProtKB-KW"/>
</dbReference>
<evidence type="ECO:0000256" key="4">
    <source>
        <dbReference type="ARBA" id="ARBA00022737"/>
    </source>
</evidence>
<dbReference type="Gene3D" id="1.20.120.1750">
    <property type="match status" value="1"/>
</dbReference>
<feature type="region of interest" description="Disordered" evidence="8">
    <location>
        <begin position="471"/>
        <end position="490"/>
    </location>
</feature>
<feature type="region of interest" description="Disordered" evidence="8">
    <location>
        <begin position="67"/>
        <end position="95"/>
    </location>
</feature>
<evidence type="ECO:0000256" key="3">
    <source>
        <dbReference type="ARBA" id="ARBA00022723"/>
    </source>
</evidence>
<keyword evidence="3" id="KW-0479">Metal-binding</keyword>
<dbReference type="InterPro" id="IPR044066">
    <property type="entry name" value="TRIAD_supradom"/>
</dbReference>
<keyword evidence="6" id="KW-0833">Ubl conjugation pathway</keyword>
<evidence type="ECO:0000256" key="5">
    <source>
        <dbReference type="ARBA" id="ARBA00022771"/>
    </source>
</evidence>
<dbReference type="EMBL" id="WIGN01000209">
    <property type="protein sequence ID" value="KAF6804426.1"/>
    <property type="molecule type" value="Genomic_DNA"/>
</dbReference>
<keyword evidence="4" id="KW-0677">Repeat</keyword>
<feature type="region of interest" description="Disordered" evidence="8">
    <location>
        <begin position="559"/>
        <end position="584"/>
    </location>
</feature>
<dbReference type="CDD" id="cd20339">
    <property type="entry name" value="BRcat_RBR_RNF216"/>
    <property type="match status" value="1"/>
</dbReference>
<gene>
    <name evidence="10" type="ORF">CSOJ01_10217</name>
</gene>
<dbReference type="SUPFAM" id="SSF57850">
    <property type="entry name" value="RING/U-box"/>
    <property type="match status" value="1"/>
</dbReference>
<proteinExistence type="predicted"/>
<organism evidence="10 11">
    <name type="scientific">Colletotrichum sojae</name>
    <dbReference type="NCBI Taxonomy" id="2175907"/>
    <lineage>
        <taxon>Eukaryota</taxon>
        <taxon>Fungi</taxon>
        <taxon>Dikarya</taxon>
        <taxon>Ascomycota</taxon>
        <taxon>Pezizomycotina</taxon>
        <taxon>Sordariomycetes</taxon>
        <taxon>Hypocreomycetidae</taxon>
        <taxon>Glomerellales</taxon>
        <taxon>Glomerellaceae</taxon>
        <taxon>Colletotrichum</taxon>
        <taxon>Colletotrichum orchidearum species complex</taxon>
    </lineage>
</organism>
<keyword evidence="2" id="KW-0808">Transferase</keyword>
<dbReference type="GO" id="GO:0016740">
    <property type="term" value="F:transferase activity"/>
    <property type="evidence" value="ECO:0007669"/>
    <property type="project" value="UniProtKB-KW"/>
</dbReference>
<dbReference type="Pfam" id="PF26200">
    <property type="entry name" value="Rcat_RNF216"/>
    <property type="match status" value="1"/>
</dbReference>
<evidence type="ECO:0000256" key="8">
    <source>
        <dbReference type="SAM" id="MobiDB-lite"/>
    </source>
</evidence>
<name>A0A8H6J1P4_9PEZI</name>
<evidence type="ECO:0000256" key="6">
    <source>
        <dbReference type="ARBA" id="ARBA00022786"/>
    </source>
</evidence>
<sequence length="584" mass="65035">MAENAERTKSECTAAVLDIFPDVCPDYLEQTAAKLSYNHDLVVDEIMRGIDEGKPYPKLPDQKILKRKRDAHEGDEASRARRKYDHADRHKETSSNYVQLSRKVLAQDFPRAAVKSIAKLFAEKDNLLFRTYVAIDKILRDKDLAAGFEMKKTRTPTASEYLPARLDQTILETKNPDAKRALEELRAARLFCQSEAAKSNAAAAKEREEEENFKRAEEDGTVAECGCCFGDFAMNRMNFCVQCARLNAENVIGLSKYQLVCMSTDGCDAGFSNSQRSLFLDDKLIAALDRIEAEDVLRMAGVENLETCPFCPFAAEYPPVGENKEFSCANPDCLVVSCRLCKGETHIPKSCEEAVSENHSSARREIEEAMSAALIRKCNKCGTPFIKESGCNKMTCTRSGCGNIQCYVCAKSCDYAHFNDTSRGGKQGNCPLFDGSVDRHADDVNKAEERARKKIMDDNPDIDENLLKVDGSIKEQKGKNPAPNPAPMPRVAREPVMQRAMFGDPFPGQARMQAQLLAQQQLVEQAARQSRLLAQGQQNLGMPGVAQRNNMRQEVYLVEPPNNEGRQQRDVAEPGSAANPWTLD</sequence>
<feature type="domain" description="RING-type" evidence="9">
    <location>
        <begin position="221"/>
        <end position="434"/>
    </location>
</feature>
<feature type="compositionally biased region" description="Basic and acidic residues" evidence="8">
    <location>
        <begin position="67"/>
        <end position="93"/>
    </location>
</feature>
<dbReference type="InterPro" id="IPR047546">
    <property type="entry name" value="Rcat_RBR_RNF216"/>
</dbReference>
<keyword evidence="5" id="KW-0863">Zinc-finger</keyword>
<accession>A0A8H6J1P4</accession>
<dbReference type="InterPro" id="IPR051628">
    <property type="entry name" value="LUBAC_E3_Ligases"/>
</dbReference>
<evidence type="ECO:0000256" key="7">
    <source>
        <dbReference type="ARBA" id="ARBA00022833"/>
    </source>
</evidence>
<dbReference type="Proteomes" id="UP000652219">
    <property type="component" value="Unassembled WGS sequence"/>
</dbReference>
<evidence type="ECO:0000259" key="9">
    <source>
        <dbReference type="PROSITE" id="PS51873"/>
    </source>
</evidence>